<proteinExistence type="predicted"/>
<name>A0ACC0D6S8_9PEZI</name>
<gene>
    <name evidence="1" type="ORF">F4821DRAFT_234098</name>
</gene>
<dbReference type="EMBL" id="MU394302">
    <property type="protein sequence ID" value="KAI6088257.1"/>
    <property type="molecule type" value="Genomic_DNA"/>
</dbReference>
<accession>A0ACC0D6S8</accession>
<reference evidence="1 2" key="1">
    <citation type="journal article" date="2022" name="New Phytol.">
        <title>Ecological generalism drives hyperdiversity of secondary metabolite gene clusters in xylarialean endophytes.</title>
        <authorList>
            <person name="Franco M.E.E."/>
            <person name="Wisecaver J.H."/>
            <person name="Arnold A.E."/>
            <person name="Ju Y.M."/>
            <person name="Slot J.C."/>
            <person name="Ahrendt S."/>
            <person name="Moore L.P."/>
            <person name="Eastman K.E."/>
            <person name="Scott K."/>
            <person name="Konkel Z."/>
            <person name="Mondo S.J."/>
            <person name="Kuo A."/>
            <person name="Hayes R.D."/>
            <person name="Haridas S."/>
            <person name="Andreopoulos B."/>
            <person name="Riley R."/>
            <person name="LaButti K."/>
            <person name="Pangilinan J."/>
            <person name="Lipzen A."/>
            <person name="Amirebrahimi M."/>
            <person name="Yan J."/>
            <person name="Adam C."/>
            <person name="Keymanesh K."/>
            <person name="Ng V."/>
            <person name="Louie K."/>
            <person name="Northen T."/>
            <person name="Drula E."/>
            <person name="Henrissat B."/>
            <person name="Hsieh H.M."/>
            <person name="Youens-Clark K."/>
            <person name="Lutzoni F."/>
            <person name="Miadlikowska J."/>
            <person name="Eastwood D.C."/>
            <person name="Hamelin R.C."/>
            <person name="Grigoriev I.V."/>
            <person name="U'Ren J.M."/>
        </authorList>
    </citation>
    <scope>NUCLEOTIDE SEQUENCE [LARGE SCALE GENOMIC DNA]</scope>
    <source>
        <strain evidence="1 2">ER1909</strain>
    </source>
</reference>
<dbReference type="Proteomes" id="UP001497680">
    <property type="component" value="Unassembled WGS sequence"/>
</dbReference>
<keyword evidence="2" id="KW-1185">Reference proteome</keyword>
<comment type="caution">
    <text evidence="1">The sequence shown here is derived from an EMBL/GenBank/DDBJ whole genome shotgun (WGS) entry which is preliminary data.</text>
</comment>
<evidence type="ECO:0000313" key="2">
    <source>
        <dbReference type="Proteomes" id="UP001497680"/>
    </source>
</evidence>
<organism evidence="1 2">
    <name type="scientific">Hypoxylon rubiginosum</name>
    <dbReference type="NCBI Taxonomy" id="110542"/>
    <lineage>
        <taxon>Eukaryota</taxon>
        <taxon>Fungi</taxon>
        <taxon>Dikarya</taxon>
        <taxon>Ascomycota</taxon>
        <taxon>Pezizomycotina</taxon>
        <taxon>Sordariomycetes</taxon>
        <taxon>Xylariomycetidae</taxon>
        <taxon>Xylariales</taxon>
        <taxon>Hypoxylaceae</taxon>
        <taxon>Hypoxylon</taxon>
    </lineage>
</organism>
<protein>
    <submittedName>
        <fullName evidence="1">Cysteine proteinase</fullName>
    </submittedName>
</protein>
<sequence length="475" mass="54316">MEASPTFESIRRSSRARKAPAKYDTEPAISDSKVPDQPVIKQSRPKRKAAQAATQNIVPESNGPTLEEVLGGMSETERREFRGWVELESDPGFFGAMLVELGIQEASIQEIYSLGPETWKELPQPVHGLIFLFEYEGDDEDCNTNDPPDWPETLWFANQTTANACATVALMNIIMNSPILGGGYLNAVKNNTLHISPPLRGVYLDNEDDIRSVHNFLARRIDLLSEDLALDNKYEESQKKKKALKTTQKKTTKPKRKKRNIDTSYHYIAYVPYEDRVWELDGLQTRPRAVGPIPESPESCWLDVAGEAIQQRMLRNSEYSSYNLLAIYHSPLKEQTSEFGTRLYMCHALHKRDFGGNPSDRVPNPFETFPESRLDPLHLSESQIDRNFACPRSFIETMNQPDFDNTKALARYKELISECESLEVLVIAERESIREMMERYRSRQHDYTPAIHQWVKALAEKGVLRELIQEMDGQS</sequence>
<evidence type="ECO:0000313" key="1">
    <source>
        <dbReference type="EMBL" id="KAI6088257.1"/>
    </source>
</evidence>